<accession>T0JSA2</accession>
<comment type="similarity">
    <text evidence="1">Belongs to the hemerythrin family.</text>
</comment>
<gene>
    <name evidence="8" type="ORF">M947_04395</name>
</gene>
<dbReference type="SMART" id="SM00267">
    <property type="entry name" value="GGDEF"/>
    <property type="match status" value="1"/>
</dbReference>
<dbReference type="Pfam" id="PF01814">
    <property type="entry name" value="Hemerythrin"/>
    <property type="match status" value="1"/>
</dbReference>
<dbReference type="Gene3D" id="1.20.120.50">
    <property type="entry name" value="Hemerythrin-like"/>
    <property type="match status" value="1"/>
</dbReference>
<dbReference type="GO" id="GO:0052621">
    <property type="term" value="F:diguanylate cyclase activity"/>
    <property type="evidence" value="ECO:0007669"/>
    <property type="project" value="UniProtKB-EC"/>
</dbReference>
<dbReference type="Proteomes" id="UP000015520">
    <property type="component" value="Unassembled WGS sequence"/>
</dbReference>
<keyword evidence="4" id="KW-0408">Iron</keyword>
<dbReference type="InterPro" id="IPR029787">
    <property type="entry name" value="Nucleotide_cyclase"/>
</dbReference>
<dbReference type="InterPro" id="IPR043128">
    <property type="entry name" value="Rev_trsase/Diguanyl_cyclase"/>
</dbReference>
<dbReference type="InterPro" id="IPR013587">
    <property type="entry name" value="Nitrate/nitrite_sensing"/>
</dbReference>
<dbReference type="EMBL" id="AUPZ01000005">
    <property type="protein sequence ID" value="EQB39822.1"/>
    <property type="molecule type" value="Genomic_DNA"/>
</dbReference>
<dbReference type="Pfam" id="PF08376">
    <property type="entry name" value="NIT"/>
    <property type="match status" value="1"/>
</dbReference>
<name>T0JSA2_9BACT</name>
<evidence type="ECO:0000256" key="1">
    <source>
        <dbReference type="ARBA" id="ARBA00010587"/>
    </source>
</evidence>
<dbReference type="InterPro" id="IPR012827">
    <property type="entry name" value="Hemerythrin_metal-bd"/>
</dbReference>
<comment type="caution">
    <text evidence="8">The sequence shown here is derived from an EMBL/GenBank/DDBJ whole genome shotgun (WGS) entry which is preliminary data.</text>
</comment>
<dbReference type="PANTHER" id="PTHR45138:SF9">
    <property type="entry name" value="DIGUANYLATE CYCLASE DGCM-RELATED"/>
    <property type="match status" value="1"/>
</dbReference>
<evidence type="ECO:0000256" key="5">
    <source>
        <dbReference type="ARBA" id="ARBA00034247"/>
    </source>
</evidence>
<comment type="catalytic activity">
    <reaction evidence="5">
        <text>2 GTP = 3',3'-c-di-GMP + 2 diphosphate</text>
        <dbReference type="Rhea" id="RHEA:24898"/>
        <dbReference type="ChEBI" id="CHEBI:33019"/>
        <dbReference type="ChEBI" id="CHEBI:37565"/>
        <dbReference type="ChEBI" id="CHEBI:58805"/>
        <dbReference type="EC" id="2.7.7.65"/>
    </reaction>
</comment>
<organism evidence="8 9">
    <name type="scientific">Sulfurimonas hongkongensis</name>
    <dbReference type="NCBI Taxonomy" id="1172190"/>
    <lineage>
        <taxon>Bacteria</taxon>
        <taxon>Pseudomonadati</taxon>
        <taxon>Campylobacterota</taxon>
        <taxon>Epsilonproteobacteria</taxon>
        <taxon>Campylobacterales</taxon>
        <taxon>Sulfurimonadaceae</taxon>
        <taxon>Sulfurimonas</taxon>
    </lineage>
</organism>
<feature type="transmembrane region" description="Helical" evidence="6">
    <location>
        <begin position="466"/>
        <end position="487"/>
    </location>
</feature>
<dbReference type="InterPro" id="IPR050469">
    <property type="entry name" value="Diguanylate_Cyclase"/>
</dbReference>
<evidence type="ECO:0000259" key="7">
    <source>
        <dbReference type="PROSITE" id="PS50887"/>
    </source>
</evidence>
<evidence type="ECO:0000313" key="9">
    <source>
        <dbReference type="Proteomes" id="UP000015520"/>
    </source>
</evidence>
<keyword evidence="6" id="KW-1133">Transmembrane helix</keyword>
<dbReference type="PATRIC" id="fig|1172190.3.peg.856"/>
<protein>
    <recommendedName>
        <fullName evidence="2">diguanylate cyclase</fullName>
        <ecNumber evidence="2">2.7.7.65</ecNumber>
    </recommendedName>
</protein>
<dbReference type="RefSeq" id="WP_021287150.1">
    <property type="nucleotide sequence ID" value="NZ_AUPZ01000005.1"/>
</dbReference>
<dbReference type="AlphaFoldDB" id="T0JSA2"/>
<sequence>MPFFYARIHLMIQWHEGLSLGVKTLDDDHKQLLNIINRLSIAIRDDNTQQIIDEIFEDLQKYVIEHFRREEALLKKCGCKNIKEHIVQHRKFSKKIPELKAKLTDTKSSANAQEVSYFLTDWLFNHIIEEDIPTIGLFEQCGYTEQKKSKKRSFISTITKKTIENFSFTKRIFLSAIIPLLGMLLFGTIILFNNFTKYTNMKKTSTITQIVSSVDRVVHDMQIERGLSSGHITCIDGKFKETLREQRLNLDISAKKFLEKINTANIKRISVIQPHIKTFQTEFSSLKELRDKIDTKSITQTQAIDSYTKIIKNILNITPKIAFLNYDREISSNIATLSSLQHLKESLGQQRAYAIMLIEKNGGSIDEYLHFAKLDGSQKAFLETFKQSATALQKDEYNLIKASSIAKRVDEYKMSIYLRKFDSLDSQVWFDSITELINEVKNFEDTLLSKINSLVDASIDDSIVNLLLWLSFATIILIVTLSILYTFRTSTKYQIHQLTDAMRDLAKGGRSLRLSPININRDELAFMYDAYETTRQKLLKGDIYTQLYLNKKELELQTHQKQNVELQEMAYIDPLTGAINRRKFDELSEAELERSNRYKSELSFLMLDIDHFKSINDTYGHDIGDEVLKHFSSVCLKMARSLDIVARVGGEEFVVMLRETDTMGAFIFAERFRQKISNSELNIDGKTIKYTLSIGITSKQAGDKDVKSILQRADKALYEAKNSGRNCSVIYEKN</sequence>
<dbReference type="eggNOG" id="COG2703">
    <property type="taxonomic scope" value="Bacteria"/>
</dbReference>
<evidence type="ECO:0000256" key="4">
    <source>
        <dbReference type="ARBA" id="ARBA00023004"/>
    </source>
</evidence>
<feature type="domain" description="GGDEF" evidence="7">
    <location>
        <begin position="600"/>
        <end position="733"/>
    </location>
</feature>
<evidence type="ECO:0000256" key="3">
    <source>
        <dbReference type="ARBA" id="ARBA00022723"/>
    </source>
</evidence>
<proteinExistence type="inferred from homology"/>
<dbReference type="InterPro" id="IPR035938">
    <property type="entry name" value="Hemerythrin-like_sf"/>
</dbReference>
<dbReference type="Gene3D" id="3.30.70.270">
    <property type="match status" value="1"/>
</dbReference>
<dbReference type="eggNOG" id="COG3706">
    <property type="taxonomic scope" value="Bacteria"/>
</dbReference>
<dbReference type="EC" id="2.7.7.65" evidence="2"/>
<dbReference type="PANTHER" id="PTHR45138">
    <property type="entry name" value="REGULATORY COMPONENTS OF SENSORY TRANSDUCTION SYSTEM"/>
    <property type="match status" value="1"/>
</dbReference>
<dbReference type="CDD" id="cd12107">
    <property type="entry name" value="Hemerythrin"/>
    <property type="match status" value="1"/>
</dbReference>
<evidence type="ECO:0000256" key="6">
    <source>
        <dbReference type="SAM" id="Phobius"/>
    </source>
</evidence>
<dbReference type="NCBIfam" id="TIGR00254">
    <property type="entry name" value="GGDEF"/>
    <property type="match status" value="1"/>
</dbReference>
<evidence type="ECO:0000313" key="8">
    <source>
        <dbReference type="EMBL" id="EQB39822.1"/>
    </source>
</evidence>
<dbReference type="Gene3D" id="6.10.340.10">
    <property type="match status" value="1"/>
</dbReference>
<dbReference type="GO" id="GO:0046872">
    <property type="term" value="F:metal ion binding"/>
    <property type="evidence" value="ECO:0007669"/>
    <property type="project" value="UniProtKB-KW"/>
</dbReference>
<dbReference type="FunFam" id="3.30.70.270:FF:000001">
    <property type="entry name" value="Diguanylate cyclase domain protein"/>
    <property type="match status" value="1"/>
</dbReference>
<dbReference type="PROSITE" id="PS50887">
    <property type="entry name" value="GGDEF"/>
    <property type="match status" value="1"/>
</dbReference>
<dbReference type="NCBIfam" id="NF033749">
    <property type="entry name" value="bact_hemeryth"/>
    <property type="match status" value="1"/>
</dbReference>
<dbReference type="STRING" id="1172190.M947_04395"/>
<dbReference type="SUPFAM" id="SSF47188">
    <property type="entry name" value="Hemerythrin-like"/>
    <property type="match status" value="1"/>
</dbReference>
<feature type="transmembrane region" description="Helical" evidence="6">
    <location>
        <begin position="172"/>
        <end position="192"/>
    </location>
</feature>
<dbReference type="InterPro" id="IPR012312">
    <property type="entry name" value="Hemerythrin-like"/>
</dbReference>
<dbReference type="InterPro" id="IPR000160">
    <property type="entry name" value="GGDEF_dom"/>
</dbReference>
<reference evidence="8 9" key="1">
    <citation type="submission" date="2013-07" db="EMBL/GenBank/DDBJ databases">
        <title>Sulfurimonas hongkongensis AST-10 Genome Sequencing.</title>
        <authorList>
            <person name="Cai L."/>
            <person name="Zhang T."/>
        </authorList>
    </citation>
    <scope>NUCLEOTIDE SEQUENCE [LARGE SCALE GENOMIC DNA]</scope>
    <source>
        <strain evidence="8 9">AST-10</strain>
    </source>
</reference>
<keyword evidence="6" id="KW-0812">Transmembrane</keyword>
<dbReference type="CDD" id="cd01949">
    <property type="entry name" value="GGDEF"/>
    <property type="match status" value="1"/>
</dbReference>
<dbReference type="Pfam" id="PF00990">
    <property type="entry name" value="GGDEF"/>
    <property type="match status" value="1"/>
</dbReference>
<keyword evidence="6" id="KW-0472">Membrane</keyword>
<keyword evidence="3" id="KW-0479">Metal-binding</keyword>
<dbReference type="SUPFAM" id="SSF55073">
    <property type="entry name" value="Nucleotide cyclase"/>
    <property type="match status" value="1"/>
</dbReference>
<keyword evidence="9" id="KW-1185">Reference proteome</keyword>
<evidence type="ECO:0000256" key="2">
    <source>
        <dbReference type="ARBA" id="ARBA00012528"/>
    </source>
</evidence>
<dbReference type="NCBIfam" id="TIGR02481">
    <property type="entry name" value="hemeryth_dom"/>
    <property type="match status" value="1"/>
</dbReference>